<evidence type="ECO:0000313" key="4">
    <source>
        <dbReference type="Proteomes" id="UP001627284"/>
    </source>
</evidence>
<dbReference type="PANTHER" id="PTHR34572">
    <property type="entry name" value="GOLGIN FAMILY A PROTEIN"/>
    <property type="match status" value="1"/>
</dbReference>
<organism evidence="3 4">
    <name type="scientific">Solanum stoloniferum</name>
    <dbReference type="NCBI Taxonomy" id="62892"/>
    <lineage>
        <taxon>Eukaryota</taxon>
        <taxon>Viridiplantae</taxon>
        <taxon>Streptophyta</taxon>
        <taxon>Embryophyta</taxon>
        <taxon>Tracheophyta</taxon>
        <taxon>Spermatophyta</taxon>
        <taxon>Magnoliopsida</taxon>
        <taxon>eudicotyledons</taxon>
        <taxon>Gunneridae</taxon>
        <taxon>Pentapetalae</taxon>
        <taxon>asterids</taxon>
        <taxon>lamiids</taxon>
        <taxon>Solanales</taxon>
        <taxon>Solanaceae</taxon>
        <taxon>Solanoideae</taxon>
        <taxon>Solaneae</taxon>
        <taxon>Solanum</taxon>
    </lineage>
</organism>
<name>A0ABD2T9W5_9SOLN</name>
<proteinExistence type="predicted"/>
<sequence length="214" mass="24374">NGTHRWLTHSNFFRTTSWRLLAVFCTRATAVKQTGAFSQFLLYSSPSHNISLIRMEGVGSRLGRASSRYGATAPIFSGPVRKWKKQWVTTQPNNNFRGTGNTNNVTGPKLMLCRWTPLASVRSEDSTMPEKTPKRKFRYAPIVDLEEKKKEVPDNKAKSRKLNQAITSSTLNDNILTKQSINDIFDDDFEELRTDQSNQTESEPDYDLYLEGCD</sequence>
<feature type="non-terminal residue" evidence="3">
    <location>
        <position position="1"/>
    </location>
</feature>
<evidence type="ECO:0000256" key="2">
    <source>
        <dbReference type="SAM" id="SignalP"/>
    </source>
</evidence>
<dbReference type="PANTHER" id="PTHR34572:SF10">
    <property type="match status" value="1"/>
</dbReference>
<dbReference type="Proteomes" id="UP001627284">
    <property type="component" value="Unassembled WGS sequence"/>
</dbReference>
<feature type="compositionally biased region" description="Acidic residues" evidence="1">
    <location>
        <begin position="202"/>
        <end position="214"/>
    </location>
</feature>
<accession>A0ABD2T9W5</accession>
<dbReference type="AlphaFoldDB" id="A0ABD2T9W5"/>
<dbReference type="EMBL" id="JBJKTR010000012">
    <property type="protein sequence ID" value="KAL3352541.1"/>
    <property type="molecule type" value="Genomic_DNA"/>
</dbReference>
<reference evidence="3 4" key="1">
    <citation type="submission" date="2024-05" db="EMBL/GenBank/DDBJ databases">
        <title>De novo assembly of an allotetraploid wild potato.</title>
        <authorList>
            <person name="Hosaka A.J."/>
        </authorList>
    </citation>
    <scope>NUCLEOTIDE SEQUENCE [LARGE SCALE GENOMIC DNA]</scope>
    <source>
        <tissue evidence="3">Young leaves</tissue>
    </source>
</reference>
<protein>
    <submittedName>
        <fullName evidence="3">Uncharacterized protein</fullName>
    </submittedName>
</protein>
<evidence type="ECO:0000256" key="1">
    <source>
        <dbReference type="SAM" id="MobiDB-lite"/>
    </source>
</evidence>
<comment type="caution">
    <text evidence="3">The sequence shown here is derived from an EMBL/GenBank/DDBJ whole genome shotgun (WGS) entry which is preliminary data.</text>
</comment>
<keyword evidence="4" id="KW-1185">Reference proteome</keyword>
<gene>
    <name evidence="3" type="ORF">AABB24_020505</name>
</gene>
<evidence type="ECO:0000313" key="3">
    <source>
        <dbReference type="EMBL" id="KAL3352541.1"/>
    </source>
</evidence>
<keyword evidence="2" id="KW-0732">Signal</keyword>
<feature type="region of interest" description="Disordered" evidence="1">
    <location>
        <begin position="190"/>
        <end position="214"/>
    </location>
</feature>
<feature type="signal peptide" evidence="2">
    <location>
        <begin position="1"/>
        <end position="30"/>
    </location>
</feature>
<feature type="chain" id="PRO_5044884754" evidence="2">
    <location>
        <begin position="31"/>
        <end position="214"/>
    </location>
</feature>